<dbReference type="GO" id="GO:0042277">
    <property type="term" value="F:peptide binding"/>
    <property type="evidence" value="ECO:0007669"/>
    <property type="project" value="TreeGrafter"/>
</dbReference>
<dbReference type="InterPro" id="IPR027268">
    <property type="entry name" value="Peptidase_M4/M1_CTD_sf"/>
</dbReference>
<dbReference type="GO" id="GO:0043171">
    <property type="term" value="P:peptide catabolic process"/>
    <property type="evidence" value="ECO:0007669"/>
    <property type="project" value="TreeGrafter"/>
</dbReference>
<evidence type="ECO:0000256" key="3">
    <source>
        <dbReference type="ARBA" id="ARBA00022670"/>
    </source>
</evidence>
<evidence type="ECO:0008006" key="16">
    <source>
        <dbReference type="Google" id="ProtNLM"/>
    </source>
</evidence>
<feature type="signal peptide" evidence="11">
    <location>
        <begin position="1"/>
        <end position="17"/>
    </location>
</feature>
<dbReference type="Gene3D" id="2.60.40.1910">
    <property type="match status" value="1"/>
</dbReference>
<dbReference type="InterPro" id="IPR050344">
    <property type="entry name" value="Peptidase_M1_aminopeptidases"/>
</dbReference>
<keyword evidence="6 9" id="KW-0862">Zinc</keyword>
<keyword evidence="11" id="KW-0732">Signal</keyword>
<protein>
    <recommendedName>
        <fullName evidence="16">Aminopeptidase</fullName>
    </recommendedName>
</protein>
<dbReference type="SUPFAM" id="SSF55486">
    <property type="entry name" value="Metalloproteases ('zincins'), catalytic domain"/>
    <property type="match status" value="1"/>
</dbReference>
<evidence type="ECO:0000256" key="10">
    <source>
        <dbReference type="PIRSR" id="PIRSR634016-4"/>
    </source>
</evidence>
<comment type="cofactor">
    <cofactor evidence="9">
        <name>Zn(2+)</name>
        <dbReference type="ChEBI" id="CHEBI:29105"/>
    </cofactor>
    <text evidence="9">Binds 1 zinc ion per subunit.</text>
</comment>
<keyword evidence="2" id="KW-0031">Aminopeptidase</keyword>
<dbReference type="PRINTS" id="PR00756">
    <property type="entry name" value="ALADIPTASE"/>
</dbReference>
<feature type="site" description="Transition state stabilizer" evidence="10">
    <location>
        <position position="408"/>
    </location>
</feature>
<dbReference type="GO" id="GO:0005615">
    <property type="term" value="C:extracellular space"/>
    <property type="evidence" value="ECO:0007669"/>
    <property type="project" value="TreeGrafter"/>
</dbReference>
<dbReference type="CDD" id="cd09601">
    <property type="entry name" value="M1_APN-Q_like"/>
    <property type="match status" value="1"/>
</dbReference>
<dbReference type="AlphaFoldDB" id="A0AA39ID42"/>
<evidence type="ECO:0000259" key="12">
    <source>
        <dbReference type="Pfam" id="PF01433"/>
    </source>
</evidence>
<sequence length="701" mass="80048">MFSIVLLLSIGVSLSQSIETYPRLPTFAKPLHYAIHIAPDLKNFTFEGRAEIDVMLMEPTDFVQLHANGLNITKASYHVLNSMFEENMTDIVYDKKYSTVALRFPHVVHGGQRIVLNLSYSGIINKNLHGLYRSSYKDPKTGEVQFLMVTQFESTSARQGFPCWDEPVFKAQFTVSLEVDSNHTALSNTAVAKVDPFGDKKIVTFETTPLMSTYLVAMAVGDLEYLEGQGVYGPLVRVYTTPGKKHLAEKALEYHIKAFDYFNKVFDYPYPLKKIDALAVPDFVAGAMENWGLITYREKAIVFNHSTATMDDKIYSATVIGHEVGHFWFGNLVTMKWWEDVWLKEGFATFLMYQFPSDVYPELLPWEYFLSNPVQKARDLDYLRASHPIQVGIDDPAKLPLYYDAVTYQKSAHLIRMLYLHLGKESFWKGMRIYIKRHQYGNAETDDLWQAFSDASGQDVKRLMSSWTKQVGYPVITFSLRYNSSKGISSSVSERRFLASGAKDPSAGPWLIPLNVLVAKNGSTSRFSVKFPQESQKLLGEDLATADYVQLNPETSAFCHVKYDGSILFKNLLDAYRSKKIPAKNRFTLATDTYHLTLAGRSQIDDLLALIEAFANEKEWDHIKAKFTSPVARPSIMMLKSVLRYSENPHHVDEFKALFTAEQLKSIEVHVSEVKERIVVNSRQKKLHRKRLSKWLMRKGY</sequence>
<feature type="binding site" evidence="9">
    <location>
        <position position="326"/>
    </location>
    <ligand>
        <name>Zn(2+)</name>
        <dbReference type="ChEBI" id="CHEBI:29105"/>
        <note>catalytic</note>
    </ligand>
</feature>
<dbReference type="SUPFAM" id="SSF63737">
    <property type="entry name" value="Leukotriene A4 hydrolase N-terminal domain"/>
    <property type="match status" value="1"/>
</dbReference>
<accession>A0AA39ID42</accession>
<feature type="active site" description="Proton acceptor" evidence="8">
    <location>
        <position position="323"/>
    </location>
</feature>
<keyword evidence="5" id="KW-0378">Hydrolase</keyword>
<keyword evidence="4 9" id="KW-0479">Metal-binding</keyword>
<evidence type="ECO:0000313" key="15">
    <source>
        <dbReference type="Proteomes" id="UP001175271"/>
    </source>
</evidence>
<organism evidence="14 15">
    <name type="scientific">Steinernema hermaphroditum</name>
    <dbReference type="NCBI Taxonomy" id="289476"/>
    <lineage>
        <taxon>Eukaryota</taxon>
        <taxon>Metazoa</taxon>
        <taxon>Ecdysozoa</taxon>
        <taxon>Nematoda</taxon>
        <taxon>Chromadorea</taxon>
        <taxon>Rhabditida</taxon>
        <taxon>Tylenchina</taxon>
        <taxon>Panagrolaimomorpha</taxon>
        <taxon>Strongyloidoidea</taxon>
        <taxon>Steinernematidae</taxon>
        <taxon>Steinernema</taxon>
    </lineage>
</organism>
<proteinExistence type="inferred from homology"/>
<evidence type="ECO:0000313" key="14">
    <source>
        <dbReference type="EMBL" id="KAK0422153.1"/>
    </source>
</evidence>
<dbReference type="GO" id="GO:0070006">
    <property type="term" value="F:metalloaminopeptidase activity"/>
    <property type="evidence" value="ECO:0007669"/>
    <property type="project" value="TreeGrafter"/>
</dbReference>
<dbReference type="PANTHER" id="PTHR11533:SF174">
    <property type="entry name" value="PUROMYCIN-SENSITIVE AMINOPEPTIDASE-RELATED"/>
    <property type="match status" value="1"/>
</dbReference>
<dbReference type="InterPro" id="IPR034016">
    <property type="entry name" value="M1_APN-typ"/>
</dbReference>
<evidence type="ECO:0000256" key="11">
    <source>
        <dbReference type="SAM" id="SignalP"/>
    </source>
</evidence>
<evidence type="ECO:0000256" key="6">
    <source>
        <dbReference type="ARBA" id="ARBA00022833"/>
    </source>
</evidence>
<evidence type="ECO:0000256" key="9">
    <source>
        <dbReference type="PIRSR" id="PIRSR634016-3"/>
    </source>
</evidence>
<name>A0AA39ID42_9BILA</name>
<keyword evidence="3" id="KW-0645">Protease</keyword>
<feature type="chain" id="PRO_5041362150" description="Aminopeptidase" evidence="11">
    <location>
        <begin position="18"/>
        <end position="701"/>
    </location>
</feature>
<dbReference type="InterPro" id="IPR001930">
    <property type="entry name" value="Peptidase_M1"/>
</dbReference>
<keyword evidence="7" id="KW-0482">Metalloprotease</keyword>
<dbReference type="GO" id="GO:0006508">
    <property type="term" value="P:proteolysis"/>
    <property type="evidence" value="ECO:0007669"/>
    <property type="project" value="UniProtKB-KW"/>
</dbReference>
<dbReference type="Proteomes" id="UP001175271">
    <property type="component" value="Unassembled WGS sequence"/>
</dbReference>
<evidence type="ECO:0000256" key="4">
    <source>
        <dbReference type="ARBA" id="ARBA00022723"/>
    </source>
</evidence>
<evidence type="ECO:0000259" key="13">
    <source>
        <dbReference type="Pfam" id="PF17900"/>
    </source>
</evidence>
<dbReference type="PANTHER" id="PTHR11533">
    <property type="entry name" value="PROTEASE M1 ZINC METALLOPROTEASE"/>
    <property type="match status" value="1"/>
</dbReference>
<dbReference type="FunFam" id="2.60.40.1730:FF:000002">
    <property type="entry name" value="Aminopeptidase"/>
    <property type="match status" value="1"/>
</dbReference>
<evidence type="ECO:0000256" key="2">
    <source>
        <dbReference type="ARBA" id="ARBA00022438"/>
    </source>
</evidence>
<dbReference type="EMBL" id="JAUCMV010000001">
    <property type="protein sequence ID" value="KAK0422153.1"/>
    <property type="molecule type" value="Genomic_DNA"/>
</dbReference>
<evidence type="ECO:0000256" key="5">
    <source>
        <dbReference type="ARBA" id="ARBA00022801"/>
    </source>
</evidence>
<feature type="domain" description="Peptidase M1 membrane alanine aminopeptidase" evidence="12">
    <location>
        <begin position="251"/>
        <end position="467"/>
    </location>
</feature>
<feature type="domain" description="Aminopeptidase N-like N-terminal" evidence="13">
    <location>
        <begin position="29"/>
        <end position="215"/>
    </location>
</feature>
<dbReference type="GO" id="GO:0008270">
    <property type="term" value="F:zinc ion binding"/>
    <property type="evidence" value="ECO:0007669"/>
    <property type="project" value="InterPro"/>
</dbReference>
<dbReference type="GO" id="GO:0005737">
    <property type="term" value="C:cytoplasm"/>
    <property type="evidence" value="ECO:0007669"/>
    <property type="project" value="TreeGrafter"/>
</dbReference>
<dbReference type="Gene3D" id="2.60.40.1730">
    <property type="entry name" value="tricorn interacting facor f3 domain"/>
    <property type="match status" value="1"/>
</dbReference>
<dbReference type="GO" id="GO:0016020">
    <property type="term" value="C:membrane"/>
    <property type="evidence" value="ECO:0007669"/>
    <property type="project" value="TreeGrafter"/>
</dbReference>
<evidence type="ECO:0000256" key="8">
    <source>
        <dbReference type="PIRSR" id="PIRSR634016-1"/>
    </source>
</evidence>
<gene>
    <name evidence="14" type="ORF">QR680_007399</name>
</gene>
<evidence type="ECO:0000256" key="7">
    <source>
        <dbReference type="ARBA" id="ARBA00023049"/>
    </source>
</evidence>
<feature type="binding site" evidence="9">
    <location>
        <position position="345"/>
    </location>
    <ligand>
        <name>Zn(2+)</name>
        <dbReference type="ChEBI" id="CHEBI:29105"/>
        <note>catalytic</note>
    </ligand>
</feature>
<dbReference type="InterPro" id="IPR014782">
    <property type="entry name" value="Peptidase_M1_dom"/>
</dbReference>
<dbReference type="InterPro" id="IPR045357">
    <property type="entry name" value="Aminopeptidase_N-like_N"/>
</dbReference>
<evidence type="ECO:0000256" key="1">
    <source>
        <dbReference type="ARBA" id="ARBA00010136"/>
    </source>
</evidence>
<comment type="caution">
    <text evidence="14">The sequence shown here is derived from an EMBL/GenBank/DDBJ whole genome shotgun (WGS) entry which is preliminary data.</text>
</comment>
<feature type="binding site" evidence="9">
    <location>
        <position position="322"/>
    </location>
    <ligand>
        <name>Zn(2+)</name>
        <dbReference type="ChEBI" id="CHEBI:29105"/>
        <note>catalytic</note>
    </ligand>
</feature>
<dbReference type="InterPro" id="IPR042097">
    <property type="entry name" value="Aminopeptidase_N-like_N_sf"/>
</dbReference>
<reference evidence="14" key="1">
    <citation type="submission" date="2023-06" db="EMBL/GenBank/DDBJ databases">
        <title>Genomic analysis of the entomopathogenic nematode Steinernema hermaphroditum.</title>
        <authorList>
            <person name="Schwarz E.M."/>
            <person name="Heppert J.K."/>
            <person name="Baniya A."/>
            <person name="Schwartz H.T."/>
            <person name="Tan C.-H."/>
            <person name="Antoshechkin I."/>
            <person name="Sternberg P.W."/>
            <person name="Goodrich-Blair H."/>
            <person name="Dillman A.R."/>
        </authorList>
    </citation>
    <scope>NUCLEOTIDE SEQUENCE</scope>
    <source>
        <strain evidence="14">PS9179</strain>
        <tissue evidence="14">Whole animal</tissue>
    </source>
</reference>
<comment type="similarity">
    <text evidence="1">Belongs to the peptidase M1 family.</text>
</comment>
<dbReference type="Gene3D" id="1.10.390.10">
    <property type="entry name" value="Neutral Protease Domain 2"/>
    <property type="match status" value="1"/>
</dbReference>
<dbReference type="FunFam" id="1.10.390.10:FF:000006">
    <property type="entry name" value="Puromycin-sensitive aminopeptidase"/>
    <property type="match status" value="1"/>
</dbReference>
<keyword evidence="15" id="KW-1185">Reference proteome</keyword>
<dbReference type="Pfam" id="PF01433">
    <property type="entry name" value="Peptidase_M1"/>
    <property type="match status" value="1"/>
</dbReference>
<dbReference type="Pfam" id="PF17900">
    <property type="entry name" value="Peptidase_M1_N"/>
    <property type="match status" value="1"/>
</dbReference>